<dbReference type="HOGENOM" id="CLU_2275900_0_0_0"/>
<dbReference type="RefSeq" id="WP_012858885.1">
    <property type="nucleotide sequence ID" value="NC_013515.1"/>
</dbReference>
<evidence type="ECO:0000313" key="1">
    <source>
        <dbReference type="EMBL" id="ACZ01336.1"/>
    </source>
</evidence>
<dbReference type="Proteomes" id="UP000002072">
    <property type="component" value="Chromosome"/>
</dbReference>
<reference evidence="1 2" key="1">
    <citation type="journal article" date="2009" name="Stand. Genomic Sci.">
        <title>Complete genome sequence of Streptobacillus moniliformis type strain (9901T).</title>
        <authorList>
            <person name="Nolan M."/>
            <person name="Gronow S."/>
            <person name="Lapidus A."/>
            <person name="Ivanova N."/>
            <person name="Copeland A."/>
            <person name="Lucas S."/>
            <person name="Del Rio T.G."/>
            <person name="Chen F."/>
            <person name="Tice H."/>
            <person name="Pitluck S."/>
            <person name="Cheng J.F."/>
            <person name="Sims D."/>
            <person name="Meincke L."/>
            <person name="Bruce D."/>
            <person name="Goodwin L."/>
            <person name="Brettin T."/>
            <person name="Han C."/>
            <person name="Detter J.C."/>
            <person name="Ovchinikova G."/>
            <person name="Pati A."/>
            <person name="Mavromatis K."/>
            <person name="Mikhailova N."/>
            <person name="Chen A."/>
            <person name="Palaniappan K."/>
            <person name="Land M."/>
            <person name="Hauser L."/>
            <person name="Chang Y.J."/>
            <person name="Jeffries C.D."/>
            <person name="Rohde M."/>
            <person name="Sproer C."/>
            <person name="Goker M."/>
            <person name="Bristow J."/>
            <person name="Eisen J.A."/>
            <person name="Markowitz V."/>
            <person name="Hugenholtz P."/>
            <person name="Kyrpides N.C."/>
            <person name="Klenk H.P."/>
            <person name="Chain P."/>
        </authorList>
    </citation>
    <scope>NUCLEOTIDE SEQUENCE [LARGE SCALE GENOMIC DNA]</scope>
    <source>
        <strain evidence="2">ATCC 14647 / DSM 12112 / NCTC 10651 / 9901</strain>
    </source>
</reference>
<protein>
    <submittedName>
        <fullName evidence="1">Cyclic nucleotide-binding domain containing protein</fullName>
    </submittedName>
</protein>
<dbReference type="STRING" id="519441.Smon_0869"/>
<gene>
    <name evidence="1" type="ordered locus">Smon_0869</name>
</gene>
<name>D1AYG0_STRM9</name>
<dbReference type="AlphaFoldDB" id="D1AYG0"/>
<evidence type="ECO:0000313" key="2">
    <source>
        <dbReference type="Proteomes" id="UP000002072"/>
    </source>
</evidence>
<sequence>MKDNKYKIYNIIKQYEIHFKNNFKILTKNSSINFNFDFGGFCHLLGLQYCGRPTTAKEEGYKILKNKLDDKTIYENALKTGGKMNFKILNDRVNNIEFFLKI</sequence>
<dbReference type="KEGG" id="smf:Smon_0869"/>
<accession>D1AYG0</accession>
<proteinExistence type="predicted"/>
<dbReference type="EMBL" id="CP001779">
    <property type="protein sequence ID" value="ACZ01336.1"/>
    <property type="molecule type" value="Genomic_DNA"/>
</dbReference>
<keyword evidence="2" id="KW-1185">Reference proteome</keyword>
<dbReference type="GeneID" id="29674062"/>
<organism evidence="1 2">
    <name type="scientific">Streptobacillus moniliformis (strain ATCC 14647 / DSM 12112 / NCTC 10651 / 9901)</name>
    <dbReference type="NCBI Taxonomy" id="519441"/>
    <lineage>
        <taxon>Bacteria</taxon>
        <taxon>Fusobacteriati</taxon>
        <taxon>Fusobacteriota</taxon>
        <taxon>Fusobacteriia</taxon>
        <taxon>Fusobacteriales</taxon>
        <taxon>Leptotrichiaceae</taxon>
        <taxon>Streptobacillus</taxon>
    </lineage>
</organism>